<dbReference type="HOGENOM" id="CLU_3099802_0_0_11"/>
<dbReference type="EMBL" id="CP000751">
    <property type="protein sequence ID" value="ABS05976.1"/>
    <property type="molecule type" value="Genomic_DNA"/>
</dbReference>
<feature type="compositionally biased region" description="Polar residues" evidence="1">
    <location>
        <begin position="18"/>
        <end position="28"/>
    </location>
</feature>
<gene>
    <name evidence="2" type="ordered locus">Krad_4517</name>
</gene>
<organism evidence="2 3">
    <name type="scientific">Kineococcus radiotolerans (strain ATCC BAA-149 / DSM 14245 / SRS30216)</name>
    <dbReference type="NCBI Taxonomy" id="266940"/>
    <lineage>
        <taxon>Bacteria</taxon>
        <taxon>Bacillati</taxon>
        <taxon>Actinomycetota</taxon>
        <taxon>Actinomycetes</taxon>
        <taxon>Kineosporiales</taxon>
        <taxon>Kineosporiaceae</taxon>
        <taxon>Kineococcus</taxon>
    </lineage>
</organism>
<geneLocation type="plasmid" evidence="2 3">
    <name>pKRAD01</name>
</geneLocation>
<dbReference type="AlphaFoldDB" id="A6WGN7"/>
<evidence type="ECO:0000256" key="1">
    <source>
        <dbReference type="SAM" id="MobiDB-lite"/>
    </source>
</evidence>
<proteinExistence type="predicted"/>
<evidence type="ECO:0000313" key="3">
    <source>
        <dbReference type="Proteomes" id="UP000001116"/>
    </source>
</evidence>
<dbReference type="Proteomes" id="UP000001116">
    <property type="component" value="Plasmid pKRAD01"/>
</dbReference>
<evidence type="ECO:0000313" key="2">
    <source>
        <dbReference type="EMBL" id="ABS05976.1"/>
    </source>
</evidence>
<sequence length="51" mass="5300">MLPLAADHTAAHEDGSVRTFSTHLMHSPTTARSTASRTGSRQLLPVEAGAG</sequence>
<dbReference type="KEGG" id="kra:Krad_4517"/>
<reference evidence="3" key="1">
    <citation type="journal article" date="2008" name="PLoS ONE">
        <title>Survival in nuclear waste, extreme resistance, and potential applications gleaned from the genome sequence of Kineococcus radiotolerans SRS30216.</title>
        <authorList>
            <person name="Bagwell C.E."/>
            <person name="Bhat S."/>
            <person name="Hawkins G.M."/>
            <person name="Smith B.W."/>
            <person name="Biswas T."/>
            <person name="Hoover T.R."/>
            <person name="Saunders E."/>
            <person name="Han C.S."/>
            <person name="Tsodikov O.V."/>
            <person name="Shimkets L.J."/>
        </authorList>
    </citation>
    <scope>NUCLEOTIDE SEQUENCE [LARGE SCALE GENOMIC DNA]</scope>
    <source>
        <strain evidence="3">ATCC BAA-149 / DSM 14245 / SRS30216</strain>
    </source>
</reference>
<keyword evidence="3" id="KW-1185">Reference proteome</keyword>
<feature type="region of interest" description="Disordered" evidence="1">
    <location>
        <begin position="1"/>
        <end position="51"/>
    </location>
</feature>
<name>A6WGN7_KINRD</name>
<feature type="compositionally biased region" description="Low complexity" evidence="1">
    <location>
        <begin position="29"/>
        <end position="38"/>
    </location>
</feature>
<protein>
    <submittedName>
        <fullName evidence="2">Uncharacterized protein</fullName>
    </submittedName>
</protein>
<accession>A6WGN7</accession>
<keyword evidence="2" id="KW-0614">Plasmid</keyword>